<dbReference type="KEGG" id="vta:A3360"/>
<keyword evidence="2" id="KW-1185">Reference proteome</keyword>
<dbReference type="AlphaFoldDB" id="A0A2N8ZHC7"/>
<sequence length="80" mass="9012">MPDRTAHLLRARSALSHLSYSPGSTTSLPITIEKEMAGSEWTLTTYLPLIMRAVYPDERHPQQSNSFDFTNHINLCGYSS</sequence>
<evidence type="ECO:0000313" key="1">
    <source>
        <dbReference type="EMBL" id="SON51311.1"/>
    </source>
</evidence>
<dbReference type="Proteomes" id="UP000235828">
    <property type="component" value="Chromosome A"/>
</dbReference>
<gene>
    <name evidence="1" type="ORF">VTAP4600_A3360</name>
</gene>
<proteinExistence type="predicted"/>
<name>A0A2N8ZHC7_9VIBR</name>
<accession>A0A2N8ZHC7</accession>
<evidence type="ECO:0000313" key="2">
    <source>
        <dbReference type="Proteomes" id="UP000235828"/>
    </source>
</evidence>
<reference evidence="1 2" key="1">
    <citation type="submission" date="2017-10" db="EMBL/GenBank/DDBJ databases">
        <authorList>
            <person name="Banno H."/>
            <person name="Chua N.-H."/>
        </authorList>
    </citation>
    <scope>NUCLEOTIDE SEQUENCE [LARGE SCALE GENOMIC DNA]</scope>
    <source>
        <strain evidence="1">Vibrio tapetis CECT4600</strain>
    </source>
</reference>
<organism evidence="1 2">
    <name type="scientific">Vibrio tapetis subsp. tapetis</name>
    <dbReference type="NCBI Taxonomy" id="1671868"/>
    <lineage>
        <taxon>Bacteria</taxon>
        <taxon>Pseudomonadati</taxon>
        <taxon>Pseudomonadota</taxon>
        <taxon>Gammaproteobacteria</taxon>
        <taxon>Vibrionales</taxon>
        <taxon>Vibrionaceae</taxon>
        <taxon>Vibrio</taxon>
    </lineage>
</organism>
<protein>
    <submittedName>
        <fullName evidence="1">Uncharacterized protein</fullName>
    </submittedName>
</protein>
<dbReference type="EMBL" id="LT960611">
    <property type="protein sequence ID" value="SON51311.1"/>
    <property type="molecule type" value="Genomic_DNA"/>
</dbReference>